<dbReference type="InterPro" id="IPR036772">
    <property type="entry name" value="SRCR-like_dom_sf"/>
</dbReference>
<dbReference type="PANTHER" id="PTHR48071">
    <property type="entry name" value="SRCR DOMAIN-CONTAINING PROTEIN"/>
    <property type="match status" value="1"/>
</dbReference>
<evidence type="ECO:0000256" key="7">
    <source>
        <dbReference type="ARBA" id="ARBA00022889"/>
    </source>
</evidence>
<feature type="region of interest" description="Disordered" evidence="15">
    <location>
        <begin position="35"/>
        <end position="54"/>
    </location>
</feature>
<feature type="compositionally biased region" description="Acidic residues" evidence="15">
    <location>
        <begin position="690"/>
        <end position="703"/>
    </location>
</feature>
<reference evidence="19" key="2">
    <citation type="submission" date="2025-08" db="UniProtKB">
        <authorList>
            <consortium name="Ensembl"/>
        </authorList>
    </citation>
    <scope>IDENTIFICATION</scope>
    <source>
        <strain evidence="19">Glennie</strain>
    </source>
</reference>
<feature type="compositionally biased region" description="Pro residues" evidence="15">
    <location>
        <begin position="651"/>
        <end position="663"/>
    </location>
</feature>
<dbReference type="Pfam" id="PF00530">
    <property type="entry name" value="SRCR"/>
    <property type="match status" value="3"/>
</dbReference>
<feature type="compositionally biased region" description="Basic and acidic residues" evidence="15">
    <location>
        <begin position="562"/>
        <end position="576"/>
    </location>
</feature>
<dbReference type="eggNOG" id="ENOG502QUHF">
    <property type="taxonomic scope" value="Eukaryota"/>
</dbReference>
<dbReference type="Ensembl" id="ENSOANT00000006094.2">
    <property type="protein sequence ID" value="ENSOANP00000006092.2"/>
    <property type="gene ID" value="ENSOANG00000003839.2"/>
</dbReference>
<feature type="compositionally biased region" description="Low complexity" evidence="15">
    <location>
        <begin position="468"/>
        <end position="484"/>
    </location>
</feature>
<evidence type="ECO:0000256" key="13">
    <source>
        <dbReference type="ARBA" id="ARBA00068813"/>
    </source>
</evidence>
<name>F6SAL4_ORNAN</name>
<evidence type="ECO:0000256" key="14">
    <source>
        <dbReference type="PROSITE-ProRule" id="PRU00196"/>
    </source>
</evidence>
<evidence type="ECO:0000256" key="10">
    <source>
        <dbReference type="ARBA" id="ARBA00023157"/>
    </source>
</evidence>
<feature type="domain" description="SRCR" evidence="18">
    <location>
        <begin position="294"/>
        <end position="390"/>
    </location>
</feature>
<evidence type="ECO:0000313" key="20">
    <source>
        <dbReference type="Proteomes" id="UP000002279"/>
    </source>
</evidence>
<evidence type="ECO:0000313" key="19">
    <source>
        <dbReference type="Ensembl" id="ENSOANP00000006092.2"/>
    </source>
</evidence>
<keyword evidence="2" id="KW-1003">Cell membrane</keyword>
<keyword evidence="4 16" id="KW-0812">Transmembrane</keyword>
<feature type="compositionally biased region" description="Basic and acidic residues" evidence="15">
    <location>
        <begin position="543"/>
        <end position="554"/>
    </location>
</feature>
<keyword evidence="11" id="KW-0325">Glycoprotein</keyword>
<comment type="subcellular location">
    <subcellularLocation>
        <location evidence="1">Cell membrane</location>
        <topology evidence="1">Single-pass type I membrane protein</topology>
    </subcellularLocation>
</comment>
<dbReference type="GO" id="GO:0005886">
    <property type="term" value="C:plasma membrane"/>
    <property type="evidence" value="ECO:0007669"/>
    <property type="project" value="UniProtKB-SubCell"/>
</dbReference>
<dbReference type="GeneID" id="100089252"/>
<dbReference type="Bgee" id="ENSOANG00000003839">
    <property type="expression patterns" value="Expressed in liver and 3 other cell types or tissues"/>
</dbReference>
<dbReference type="PANTHER" id="PTHR48071:SF24">
    <property type="entry name" value="DELETED IN MALIGNANT BRAIN TUMORS 1 PROTEIN-LIKE"/>
    <property type="match status" value="1"/>
</dbReference>
<keyword evidence="8 16" id="KW-1133">Transmembrane helix</keyword>
<dbReference type="SUPFAM" id="SSF56487">
    <property type="entry name" value="SRCR-like"/>
    <property type="match status" value="3"/>
</dbReference>
<keyword evidence="3" id="KW-0597">Phosphoprotein</keyword>
<dbReference type="AlphaFoldDB" id="F6SAL4"/>
<protein>
    <recommendedName>
        <fullName evidence="13">T-cell differentiation antigen CD6</fullName>
    </recommendedName>
</protein>
<evidence type="ECO:0000256" key="17">
    <source>
        <dbReference type="SAM" id="SignalP"/>
    </source>
</evidence>
<dbReference type="OMA" id="SEQICQD"/>
<dbReference type="HOGENOM" id="CLU_726756_0_0_1"/>
<evidence type="ECO:0000256" key="12">
    <source>
        <dbReference type="ARBA" id="ARBA00057255"/>
    </source>
</evidence>
<dbReference type="Proteomes" id="UP000002279">
    <property type="component" value="Chromosome 3"/>
</dbReference>
<feature type="disulfide bond" evidence="14">
    <location>
        <begin position="359"/>
        <end position="369"/>
    </location>
</feature>
<proteinExistence type="predicted"/>
<evidence type="ECO:0000256" key="16">
    <source>
        <dbReference type="SAM" id="Phobius"/>
    </source>
</evidence>
<feature type="compositionally biased region" description="Polar residues" evidence="15">
    <location>
        <begin position="577"/>
        <end position="595"/>
    </location>
</feature>
<keyword evidence="20" id="KW-1185">Reference proteome</keyword>
<dbReference type="PROSITE" id="PS00420">
    <property type="entry name" value="SRCR_1"/>
    <property type="match status" value="1"/>
</dbReference>
<feature type="disulfide bond" evidence="14">
    <location>
        <begin position="260"/>
        <end position="270"/>
    </location>
</feature>
<accession>F6SAL4</accession>
<evidence type="ECO:0000256" key="15">
    <source>
        <dbReference type="SAM" id="MobiDB-lite"/>
    </source>
</evidence>
<evidence type="ECO:0000256" key="2">
    <source>
        <dbReference type="ARBA" id="ARBA00022475"/>
    </source>
</evidence>
<dbReference type="GeneTree" id="ENSGT00940000161029"/>
<keyword evidence="5 17" id="KW-0732">Signal</keyword>
<dbReference type="CTD" id="923"/>
<keyword evidence="9 16" id="KW-0472">Membrane</keyword>
<feature type="region of interest" description="Disordered" evidence="15">
    <location>
        <begin position="466"/>
        <end position="486"/>
    </location>
</feature>
<dbReference type="Gene3D" id="3.10.250.10">
    <property type="entry name" value="SRCR-like domain"/>
    <property type="match status" value="3"/>
</dbReference>
<evidence type="ECO:0000256" key="9">
    <source>
        <dbReference type="ARBA" id="ARBA00023136"/>
    </source>
</evidence>
<evidence type="ECO:0000259" key="18">
    <source>
        <dbReference type="PROSITE" id="PS50287"/>
    </source>
</evidence>
<evidence type="ECO:0000256" key="1">
    <source>
        <dbReference type="ARBA" id="ARBA00004251"/>
    </source>
</evidence>
<evidence type="ECO:0000256" key="8">
    <source>
        <dbReference type="ARBA" id="ARBA00022989"/>
    </source>
</evidence>
<keyword evidence="10 14" id="KW-1015">Disulfide bond</keyword>
<dbReference type="SMART" id="SM00202">
    <property type="entry name" value="SR"/>
    <property type="match status" value="3"/>
</dbReference>
<sequence length="703" mass="75065">MRLLFLAAGFLVVAVTGQISNSTLLPLLLSDGDGGDGGGEKNNGSSSEPGRQPLRLVNGMNSCSGTVEIQYLSSWQAVCEEHWDSRAAEVACLRLGCGRARAVGLPATSTPKGPAGIPVTSMPSGPAGLPVTPNARVTTPAGNGSAALEGPKDSFLSVQCTRDRWESCQVQPKACLSQKAAWLVCQASSALRLADGGSRCEGRVELEEQGSWGTVCDDAWDLDDAGVVCGQLGCGWAIQALQGSHFPKGKGPIYLDEVNCSGTETSLGDCPAQKDHDCGHKEDAGVICSEHQAWRLTKWSDACAGQVEVHFRGTWSTVCDGSWYQTEGAVLCRSLGCGALTQVMKGLPHHLTSRINYQCSGEEATLSQCTWHFNRSHICHQSQAAGVICAGAVNRSTVPEINLSTQPTFTDLPENQTLASVSLREQILFVTCISLGVLLFGLLTVLALILMRIKGKYVPHLENHNQQASSATTLSPIPTTTTSAGANNYQEVSIVVPKEEAPKLPIQVPGPPSEDSDSDYEQYDFSTQPPVALSTFYNSQRHRVTEDEVRESKFRMPPLEEDPPKEAPLHHPRNDSESSTSSGEEYCNSPSSRLPQRSGPAFPAEKAPFLGRLPIEELAGSQQPLGGLPTVSKPDSSSSTSSGEWYQNFDPPQPLEPPPPPPQAQEGEEESCLCSEPSGPVATGSSWDCSTDDDYDDIATDEN</sequence>
<evidence type="ECO:0000256" key="6">
    <source>
        <dbReference type="ARBA" id="ARBA00022737"/>
    </source>
</evidence>
<evidence type="ECO:0000256" key="11">
    <source>
        <dbReference type="ARBA" id="ARBA00023180"/>
    </source>
</evidence>
<keyword evidence="7" id="KW-0130">Cell adhesion</keyword>
<feature type="domain" description="SRCR" evidence="18">
    <location>
        <begin position="54"/>
        <end position="186"/>
    </location>
</feature>
<dbReference type="FunFam" id="3.10.250.10:FF:000017">
    <property type="entry name" value="CD6 molecule"/>
    <property type="match status" value="1"/>
</dbReference>
<evidence type="ECO:0000256" key="4">
    <source>
        <dbReference type="ARBA" id="ARBA00022692"/>
    </source>
</evidence>
<feature type="domain" description="SRCR" evidence="18">
    <location>
        <begin position="191"/>
        <end position="289"/>
    </location>
</feature>
<reference evidence="19" key="3">
    <citation type="submission" date="2025-09" db="UniProtKB">
        <authorList>
            <consortium name="Ensembl"/>
        </authorList>
    </citation>
    <scope>IDENTIFICATION</scope>
    <source>
        <strain evidence="19">Glennie</strain>
    </source>
</reference>
<dbReference type="STRING" id="9258.ENSOANP00000006092"/>
<dbReference type="PRINTS" id="PR00258">
    <property type="entry name" value="SPERACTRCPTR"/>
</dbReference>
<dbReference type="InterPro" id="IPR001190">
    <property type="entry name" value="SRCR"/>
</dbReference>
<organism evidence="19 20">
    <name type="scientific">Ornithorhynchus anatinus</name>
    <name type="common">Duckbill platypus</name>
    <dbReference type="NCBI Taxonomy" id="9258"/>
    <lineage>
        <taxon>Eukaryota</taxon>
        <taxon>Metazoa</taxon>
        <taxon>Chordata</taxon>
        <taxon>Craniata</taxon>
        <taxon>Vertebrata</taxon>
        <taxon>Euteleostomi</taxon>
        <taxon>Mammalia</taxon>
        <taxon>Monotremata</taxon>
        <taxon>Ornithorhynchidae</taxon>
        <taxon>Ornithorhynchus</taxon>
    </lineage>
</organism>
<keyword evidence="6" id="KW-0677">Repeat</keyword>
<dbReference type="PROSITE" id="PS50287">
    <property type="entry name" value="SRCR_2"/>
    <property type="match status" value="3"/>
</dbReference>
<evidence type="ECO:0000256" key="5">
    <source>
        <dbReference type="ARBA" id="ARBA00022729"/>
    </source>
</evidence>
<feature type="signal peptide" evidence="17">
    <location>
        <begin position="1"/>
        <end position="17"/>
    </location>
</feature>
<dbReference type="FunCoup" id="F6SAL4">
    <property type="interactions" value="648"/>
</dbReference>
<gene>
    <name evidence="19" type="primary">CD6</name>
</gene>
<dbReference type="GO" id="GO:0007155">
    <property type="term" value="P:cell adhesion"/>
    <property type="evidence" value="ECO:0007669"/>
    <property type="project" value="UniProtKB-KW"/>
</dbReference>
<reference evidence="19 20" key="1">
    <citation type="journal article" date="2008" name="Nature">
        <title>Genome analysis of the platypus reveals unique signatures of evolution.</title>
        <authorList>
            <person name="Warren W.C."/>
            <person name="Hillier L.W."/>
            <person name="Marshall Graves J.A."/>
            <person name="Birney E."/>
            <person name="Ponting C.P."/>
            <person name="Grutzner F."/>
            <person name="Belov K."/>
            <person name="Miller W."/>
            <person name="Clarke L."/>
            <person name="Chinwalla A.T."/>
            <person name="Yang S.P."/>
            <person name="Heger A."/>
            <person name="Locke D.P."/>
            <person name="Miethke P."/>
            <person name="Waters P.D."/>
            <person name="Veyrunes F."/>
            <person name="Fulton L."/>
            <person name="Fulton B."/>
            <person name="Graves T."/>
            <person name="Wallis J."/>
            <person name="Puente X.S."/>
            <person name="Lopez-Otin C."/>
            <person name="Ordonez G.R."/>
            <person name="Eichler E.E."/>
            <person name="Chen L."/>
            <person name="Cheng Z."/>
            <person name="Deakin J.E."/>
            <person name="Alsop A."/>
            <person name="Thompson K."/>
            <person name="Kirby P."/>
            <person name="Papenfuss A.T."/>
            <person name="Wakefield M.J."/>
            <person name="Olender T."/>
            <person name="Lancet D."/>
            <person name="Huttley G.A."/>
            <person name="Smit A.F."/>
            <person name="Pask A."/>
            <person name="Temple-Smith P."/>
            <person name="Batzer M.A."/>
            <person name="Walker J.A."/>
            <person name="Konkel M.K."/>
            <person name="Harris R.S."/>
            <person name="Whittington C.M."/>
            <person name="Wong E.S."/>
            <person name="Gemmell N.J."/>
            <person name="Buschiazzo E."/>
            <person name="Vargas Jentzsch I.M."/>
            <person name="Merkel A."/>
            <person name="Schmitz J."/>
            <person name="Zemann A."/>
            <person name="Churakov G."/>
            <person name="Kriegs J.O."/>
            <person name="Brosius J."/>
            <person name="Murchison E.P."/>
            <person name="Sachidanandam R."/>
            <person name="Smith C."/>
            <person name="Hannon G.J."/>
            <person name="Tsend-Ayush E."/>
            <person name="McMillan D."/>
            <person name="Attenborough R."/>
            <person name="Rens W."/>
            <person name="Ferguson-Smith M."/>
            <person name="Lefevre C.M."/>
            <person name="Sharp J.A."/>
            <person name="Nicholas K.R."/>
            <person name="Ray D.A."/>
            <person name="Kube M."/>
            <person name="Reinhardt R."/>
            <person name="Pringle T.H."/>
            <person name="Taylor J."/>
            <person name="Jones R.C."/>
            <person name="Nixon B."/>
            <person name="Dacheux J.L."/>
            <person name="Niwa H."/>
            <person name="Sekita Y."/>
            <person name="Huang X."/>
            <person name="Stark A."/>
            <person name="Kheradpour P."/>
            <person name="Kellis M."/>
            <person name="Flicek P."/>
            <person name="Chen Y."/>
            <person name="Webber C."/>
            <person name="Hardison R."/>
            <person name="Nelson J."/>
            <person name="Hallsworth-Pepin K."/>
            <person name="Delehaunty K."/>
            <person name="Markovic C."/>
            <person name="Minx P."/>
            <person name="Feng Y."/>
            <person name="Kremitzki C."/>
            <person name="Mitreva M."/>
            <person name="Glasscock J."/>
            <person name="Wylie T."/>
            <person name="Wohldmann P."/>
            <person name="Thiru P."/>
            <person name="Nhan M.N."/>
            <person name="Pohl C.S."/>
            <person name="Smith S.M."/>
            <person name="Hou S."/>
            <person name="Nefedov M."/>
            <person name="de Jong P.J."/>
            <person name="Renfree M.B."/>
            <person name="Mardis E.R."/>
            <person name="Wilson R.K."/>
        </authorList>
    </citation>
    <scope>NUCLEOTIDE SEQUENCE [LARGE SCALE GENOMIC DNA]</scope>
    <source>
        <strain evidence="19 20">Glennie</strain>
    </source>
</reference>
<feature type="region of interest" description="Disordered" evidence="15">
    <location>
        <begin position="500"/>
        <end position="524"/>
    </location>
</feature>
<dbReference type="FunFam" id="3.10.250.10:FF:000010">
    <property type="entry name" value="T-cell differentiation antigen CD6"/>
    <property type="match status" value="1"/>
</dbReference>
<comment type="caution">
    <text evidence="14">Lacks conserved residue(s) required for the propagation of feature annotation.</text>
</comment>
<comment type="function">
    <text evidence="12">Cell adhesion molecule that mediates cell-cell contacts and regulates T-cell responses via its interaction with ALCAM/CD166. Contributes to signaling cascades triggered by activation of the TCR/CD3 complex. Functions as a costimulatory molecule; promotes T-cell activation and proliferation. Contributes to the formation and maturation of the immunological synapse. Functions as a calcium-dependent pattern receptor that binds and aggregates both Gram-positive and Gram-negative bacteria. Binds both lipopolysaccharide (LPS) from Gram-negative bacteria and lipoteichoic acid from Gram-positive bacteria. LPS binding leads to the activation of signaling cascades and down-stream MAP kinases. Mediates activation of the inflammatory response and the secretion of pro-inflammatory cytokines in response to LPS.</text>
</comment>
<dbReference type="RefSeq" id="XP_028916880.1">
    <property type="nucleotide sequence ID" value="XM_029061047.2"/>
</dbReference>
<feature type="region of interest" description="Disordered" evidence="15">
    <location>
        <begin position="536"/>
        <end position="703"/>
    </location>
</feature>
<evidence type="ECO:0000256" key="3">
    <source>
        <dbReference type="ARBA" id="ARBA00022553"/>
    </source>
</evidence>
<feature type="transmembrane region" description="Helical" evidence="16">
    <location>
        <begin position="427"/>
        <end position="450"/>
    </location>
</feature>
<feature type="chain" id="PRO_5028062523" description="T-cell differentiation antigen CD6" evidence="17">
    <location>
        <begin position="18"/>
        <end position="703"/>
    </location>
</feature>
<dbReference type="InParanoid" id="F6SAL4"/>